<keyword evidence="3" id="KW-1185">Reference proteome</keyword>
<dbReference type="CDD" id="cd02933">
    <property type="entry name" value="OYE_like_FMN"/>
    <property type="match status" value="1"/>
</dbReference>
<dbReference type="RefSeq" id="WP_340933916.1">
    <property type="nucleotide sequence ID" value="NZ_CP150496.1"/>
</dbReference>
<dbReference type="Pfam" id="PF00724">
    <property type="entry name" value="Oxidored_FMN"/>
    <property type="match status" value="1"/>
</dbReference>
<dbReference type="PANTHER" id="PTHR22893">
    <property type="entry name" value="NADH OXIDOREDUCTASE-RELATED"/>
    <property type="match status" value="1"/>
</dbReference>
<dbReference type="InterPro" id="IPR013785">
    <property type="entry name" value="Aldolase_TIM"/>
</dbReference>
<protein>
    <submittedName>
        <fullName evidence="2">Alkene reductase</fullName>
    </submittedName>
</protein>
<evidence type="ECO:0000259" key="1">
    <source>
        <dbReference type="Pfam" id="PF00724"/>
    </source>
</evidence>
<dbReference type="InterPro" id="IPR045247">
    <property type="entry name" value="Oye-like"/>
</dbReference>
<dbReference type="Gene3D" id="3.20.20.70">
    <property type="entry name" value="Aldolase class I"/>
    <property type="match status" value="1"/>
</dbReference>
<name>A0ABZ2TSG6_9FLAO</name>
<organism evidence="2 3">
    <name type="scientific">Polaribacter marinaquae</name>
    <dbReference type="NCBI Taxonomy" id="1642819"/>
    <lineage>
        <taxon>Bacteria</taxon>
        <taxon>Pseudomonadati</taxon>
        <taxon>Bacteroidota</taxon>
        <taxon>Flavobacteriia</taxon>
        <taxon>Flavobacteriales</taxon>
        <taxon>Flavobacteriaceae</taxon>
    </lineage>
</organism>
<dbReference type="Proteomes" id="UP001491088">
    <property type="component" value="Chromosome"/>
</dbReference>
<evidence type="ECO:0000313" key="2">
    <source>
        <dbReference type="EMBL" id="WYW56068.1"/>
    </source>
</evidence>
<gene>
    <name evidence="2" type="ORF">WG950_02165</name>
</gene>
<evidence type="ECO:0000313" key="3">
    <source>
        <dbReference type="Proteomes" id="UP001491088"/>
    </source>
</evidence>
<feature type="domain" description="NADH:flavin oxidoreductase/NADH oxidase N-terminal" evidence="1">
    <location>
        <begin position="13"/>
        <end position="340"/>
    </location>
</feature>
<sequence length="373" mass="41886">MKKSYLLQNFNNITDLPLNNRVVMAPMTRSRADNDQNVATKDLQGLYYKQRASAGLIITEGSQVSKQAVGYINTPGIYNEAQTEGWKKVTEEVHKEGGKIFIQLWHVGRISHPDFHNGALPLAPSAVNANVQVYTPEGEKDTVTPKEMSLEDINQTVLDFKNAAKNAMTAGFDGVEIHSSNGYLFHQFFNEESNIRTDEYGGNVENRTRFFFEVLDAVKEVVPESKIGVRFNPSLNGIFGMRVTENSIPTFEYLLSELNDYNLAYVHLSEPFTDVSDVPHAVTNIAKHFRPIYNGTLMINAGFDEASGNKIIEDGYADLVAFGKLFISNPDLVERFEQDVDLADWDNDTFYTTGKEGYTDYEKATVDVSEIKK</sequence>
<proteinExistence type="predicted"/>
<reference evidence="2 3" key="1">
    <citation type="submission" date="2024-03" db="EMBL/GenBank/DDBJ databases">
        <authorList>
            <person name="Cao K."/>
        </authorList>
    </citation>
    <scope>NUCLEOTIDE SEQUENCE [LARGE SCALE GENOMIC DNA]</scope>
    <source>
        <strain evidence="2 3">MCCC 1K00696</strain>
    </source>
</reference>
<dbReference type="PANTHER" id="PTHR22893:SF91">
    <property type="entry name" value="NADPH DEHYDROGENASE 2-RELATED"/>
    <property type="match status" value="1"/>
</dbReference>
<accession>A0ABZ2TSG6</accession>
<dbReference type="InterPro" id="IPR001155">
    <property type="entry name" value="OxRdtase_FMN_N"/>
</dbReference>
<dbReference type="SUPFAM" id="SSF51395">
    <property type="entry name" value="FMN-linked oxidoreductases"/>
    <property type="match status" value="1"/>
</dbReference>
<dbReference type="EMBL" id="CP150496">
    <property type="protein sequence ID" value="WYW56068.1"/>
    <property type="molecule type" value="Genomic_DNA"/>
</dbReference>